<dbReference type="EMBL" id="DS028095">
    <property type="protein sequence ID" value="KMP04466.1"/>
    <property type="molecule type" value="Genomic_DNA"/>
</dbReference>
<comment type="similarity">
    <text evidence="2">Belongs to the wax synthase family.</text>
</comment>
<organism evidence="9 10">
    <name type="scientific">Coccidioides immitis RMSCC 2394</name>
    <dbReference type="NCBI Taxonomy" id="404692"/>
    <lineage>
        <taxon>Eukaryota</taxon>
        <taxon>Fungi</taxon>
        <taxon>Dikarya</taxon>
        <taxon>Ascomycota</taxon>
        <taxon>Pezizomycotina</taxon>
        <taxon>Eurotiomycetes</taxon>
        <taxon>Eurotiomycetidae</taxon>
        <taxon>Onygenales</taxon>
        <taxon>Onygenaceae</taxon>
        <taxon>Coccidioides</taxon>
    </lineage>
</organism>
<dbReference type="STRING" id="404692.A0A0J6Y706"/>
<dbReference type="GO" id="GO:0016020">
    <property type="term" value="C:membrane"/>
    <property type="evidence" value="ECO:0007669"/>
    <property type="project" value="UniProtKB-SubCell"/>
</dbReference>
<feature type="transmembrane region" description="Helical" evidence="7">
    <location>
        <begin position="72"/>
        <end position="92"/>
    </location>
</feature>
<reference evidence="10" key="1">
    <citation type="journal article" date="2010" name="Genome Res.">
        <title>Population genomic sequencing of Coccidioides fungi reveals recent hybridization and transposon control.</title>
        <authorList>
            <person name="Neafsey D.E."/>
            <person name="Barker B.M."/>
            <person name="Sharpton T.J."/>
            <person name="Stajich J.E."/>
            <person name="Park D.J."/>
            <person name="Whiston E."/>
            <person name="Hung C.-Y."/>
            <person name="McMahan C."/>
            <person name="White J."/>
            <person name="Sykes S."/>
            <person name="Heiman D."/>
            <person name="Young S."/>
            <person name="Zeng Q."/>
            <person name="Abouelleil A."/>
            <person name="Aftuck L."/>
            <person name="Bessette D."/>
            <person name="Brown A."/>
            <person name="FitzGerald M."/>
            <person name="Lui A."/>
            <person name="Macdonald J.P."/>
            <person name="Priest M."/>
            <person name="Orbach M.J."/>
            <person name="Galgiani J.N."/>
            <person name="Kirkland T.N."/>
            <person name="Cole G.T."/>
            <person name="Birren B.W."/>
            <person name="Henn M.R."/>
            <person name="Taylor J.W."/>
            <person name="Rounsley S.D."/>
        </authorList>
    </citation>
    <scope>NUCLEOTIDE SEQUENCE [LARGE SCALE GENOMIC DNA]</scope>
    <source>
        <strain evidence="10">RMSCC 2394</strain>
    </source>
</reference>
<feature type="transmembrane region" description="Helical" evidence="7">
    <location>
        <begin position="12"/>
        <end position="31"/>
    </location>
</feature>
<dbReference type="PANTHER" id="PTHR31595:SF67">
    <property type="entry name" value="WAX SYNTHASE DOMAIN-CONTAINING PROTEIN"/>
    <property type="match status" value="1"/>
</dbReference>
<keyword evidence="4 7" id="KW-0812">Transmembrane</keyword>
<evidence type="ECO:0000256" key="2">
    <source>
        <dbReference type="ARBA" id="ARBA00007282"/>
    </source>
</evidence>
<evidence type="ECO:0000313" key="9">
    <source>
        <dbReference type="EMBL" id="KMP04466.1"/>
    </source>
</evidence>
<sequence length="423" mass="48229">MALGLIDVPSWLALVEIFIMQATTVAVLAYAPKSAIKIRISVTILTVFLAAHIHWIFPYNNSALNHMVLPSVWGQVLHLINALLVTNIEYVNEMKWKMKAGKVNAISNRGWDRIVWAWNTIWNGRWIGTRWEEECIRRDVKEGINGVETVNGSHKKGKGQSIGRVGFAMRRFQISVAAYLVLDLLGWVALPQEIINSTFTVEKQYVFRRMTEISLEELAIRTGSVIGFAAAAMAMIVQLHAFASAVIVGLGIHDPEEWPLMYGRISDAWSVRRFWGLVWHQQLRRPLVSYSELLTYKVLRIPKRNGILARYVRVGFVFALSGILHVVTDHTMGIPVRESGAMDFFLTQALGIALEDILFTTHRFNDERLRRGPKVFRSKALGYLWTMAFFVWTAPVWTYPAMRHSSPQKIKPVPFSVFKYLFG</sequence>
<evidence type="ECO:0000313" key="10">
    <source>
        <dbReference type="Proteomes" id="UP000054565"/>
    </source>
</evidence>
<comment type="subcellular location">
    <subcellularLocation>
        <location evidence="1">Membrane</location>
        <topology evidence="1">Multi-pass membrane protein</topology>
    </subcellularLocation>
</comment>
<feature type="domain" description="Wax synthase" evidence="8">
    <location>
        <begin position="258"/>
        <end position="346"/>
    </location>
</feature>
<accession>A0A0J6Y706</accession>
<keyword evidence="3" id="KW-0808">Transferase</keyword>
<gene>
    <name evidence="9" type="ORF">CIRG_04148</name>
</gene>
<evidence type="ECO:0000256" key="5">
    <source>
        <dbReference type="ARBA" id="ARBA00022989"/>
    </source>
</evidence>
<proteinExistence type="inferred from homology"/>
<keyword evidence="5 7" id="KW-1133">Transmembrane helix</keyword>
<dbReference type="Pfam" id="PF13813">
    <property type="entry name" value="MBOAT_2"/>
    <property type="match status" value="1"/>
</dbReference>
<evidence type="ECO:0000256" key="7">
    <source>
        <dbReference type="SAM" id="Phobius"/>
    </source>
</evidence>
<protein>
    <recommendedName>
        <fullName evidence="8">Wax synthase domain-containing protein</fullName>
    </recommendedName>
</protein>
<dbReference type="AlphaFoldDB" id="A0A0J6Y706"/>
<dbReference type="OrthoDB" id="1077582at2759"/>
<name>A0A0J6Y706_COCIT</name>
<evidence type="ECO:0000256" key="4">
    <source>
        <dbReference type="ARBA" id="ARBA00022692"/>
    </source>
</evidence>
<dbReference type="InterPro" id="IPR032805">
    <property type="entry name" value="Wax_synthase_dom"/>
</dbReference>
<evidence type="ECO:0000256" key="3">
    <source>
        <dbReference type="ARBA" id="ARBA00022679"/>
    </source>
</evidence>
<dbReference type="PANTHER" id="PTHR31595">
    <property type="entry name" value="LONG-CHAIN-ALCOHOL O-FATTY-ACYLTRANSFERASE 3-RELATED"/>
    <property type="match status" value="1"/>
</dbReference>
<keyword evidence="6 7" id="KW-0472">Membrane</keyword>
<feature type="transmembrane region" description="Helical" evidence="7">
    <location>
        <begin position="380"/>
        <end position="399"/>
    </location>
</feature>
<evidence type="ECO:0000256" key="1">
    <source>
        <dbReference type="ARBA" id="ARBA00004141"/>
    </source>
</evidence>
<feature type="transmembrane region" description="Helical" evidence="7">
    <location>
        <begin position="307"/>
        <end position="328"/>
    </location>
</feature>
<dbReference type="GO" id="GO:0006629">
    <property type="term" value="P:lipid metabolic process"/>
    <property type="evidence" value="ECO:0007669"/>
    <property type="project" value="InterPro"/>
</dbReference>
<dbReference type="Proteomes" id="UP000054565">
    <property type="component" value="Unassembled WGS sequence"/>
</dbReference>
<dbReference type="InterPro" id="IPR044851">
    <property type="entry name" value="Wax_synthase"/>
</dbReference>
<feature type="transmembrane region" description="Helical" evidence="7">
    <location>
        <begin position="225"/>
        <end position="252"/>
    </location>
</feature>
<dbReference type="GO" id="GO:0008374">
    <property type="term" value="F:O-acyltransferase activity"/>
    <property type="evidence" value="ECO:0007669"/>
    <property type="project" value="InterPro"/>
</dbReference>
<evidence type="ECO:0000259" key="8">
    <source>
        <dbReference type="Pfam" id="PF13813"/>
    </source>
</evidence>
<feature type="transmembrane region" description="Helical" evidence="7">
    <location>
        <begin position="38"/>
        <end position="57"/>
    </location>
</feature>
<evidence type="ECO:0000256" key="6">
    <source>
        <dbReference type="ARBA" id="ARBA00023136"/>
    </source>
</evidence>